<keyword evidence="7 11" id="KW-0238">DNA-binding</keyword>
<evidence type="ECO:0000256" key="2">
    <source>
        <dbReference type="ARBA" id="ARBA00022723"/>
    </source>
</evidence>
<keyword evidence="8 11" id="KW-0464">Manganese</keyword>
<evidence type="ECO:0000313" key="13">
    <source>
        <dbReference type="EMBL" id="SHJ90473.1"/>
    </source>
</evidence>
<evidence type="ECO:0000256" key="9">
    <source>
        <dbReference type="ARBA" id="ARBA00025589"/>
    </source>
</evidence>
<evidence type="ECO:0000256" key="5">
    <source>
        <dbReference type="ARBA" id="ARBA00022842"/>
    </source>
</evidence>
<comment type="cofactor">
    <cofactor evidence="11">
        <name>Mg(2+)</name>
        <dbReference type="ChEBI" id="CHEBI:18420"/>
    </cofactor>
    <cofactor evidence="11">
        <name>Mn(2+)</name>
        <dbReference type="ChEBI" id="CHEBI:29035"/>
    </cofactor>
</comment>
<dbReference type="Gene3D" id="3.30.70.270">
    <property type="match status" value="1"/>
</dbReference>
<evidence type="ECO:0000256" key="6">
    <source>
        <dbReference type="ARBA" id="ARBA00023118"/>
    </source>
</evidence>
<keyword evidence="6 11" id="KW-0051">Antiviral defense</keyword>
<comment type="subunit">
    <text evidence="10 11">Homodimer, forms a heterotetramer with a Cas2 homodimer.</text>
</comment>
<evidence type="ECO:0000256" key="11">
    <source>
        <dbReference type="HAMAP-Rule" id="MF_01470"/>
    </source>
</evidence>
<reference evidence="13 14" key="1">
    <citation type="submission" date="2016-11" db="EMBL/GenBank/DDBJ databases">
        <authorList>
            <person name="Jaros S."/>
            <person name="Januszkiewicz K."/>
            <person name="Wedrychowicz H."/>
        </authorList>
    </citation>
    <scope>NUCLEOTIDE SEQUENCE [LARGE SCALE GENOMIC DNA]</scope>
    <source>
        <strain evidence="13 14">DSM 12906</strain>
    </source>
</reference>
<keyword evidence="4 11" id="KW-0378">Hydrolase</keyword>
<gene>
    <name evidence="11" type="primary">cas1</name>
    <name evidence="13" type="ORF">SAMN02745244_03547</name>
</gene>
<dbReference type="STRING" id="1123357.SAMN02745244_03547"/>
<comment type="function">
    <text evidence="11">CRISPR (clustered regularly interspaced short palindromic repeat), is an adaptive immune system that provides protection against mobile genetic elements (viruses, transposable elements and conjugative plasmids). CRISPR clusters contain spacers, sequences complementary to antecedent mobile elements, and target invading nucleic acids. CRISPR clusters are transcribed and processed into CRISPR RNA (crRNA). Acts as a dsDNA endonuclease. Involved in the integration of spacer DNA into the CRISPR cassette.</text>
</comment>
<feature type="domain" description="Reverse transcriptase" evidence="12">
    <location>
        <begin position="59"/>
        <end position="281"/>
    </location>
</feature>
<dbReference type="SUPFAM" id="SSF56672">
    <property type="entry name" value="DNA/RNA polymerases"/>
    <property type="match status" value="1"/>
</dbReference>
<dbReference type="InterPro" id="IPR050646">
    <property type="entry name" value="Cas1"/>
</dbReference>
<accession>A0A1M6N4D9</accession>
<dbReference type="PANTHER" id="PTHR34353:SF2">
    <property type="entry name" value="CRISPR-ASSOCIATED ENDONUCLEASE CAS1 1"/>
    <property type="match status" value="1"/>
</dbReference>
<proteinExistence type="inferred from homology"/>
<dbReference type="GO" id="GO:0046872">
    <property type="term" value="F:metal ion binding"/>
    <property type="evidence" value="ECO:0007669"/>
    <property type="project" value="UniProtKB-UniRule"/>
</dbReference>
<dbReference type="InterPro" id="IPR043128">
    <property type="entry name" value="Rev_trsase/Diguanyl_cyclase"/>
</dbReference>
<evidence type="ECO:0000256" key="4">
    <source>
        <dbReference type="ARBA" id="ARBA00022801"/>
    </source>
</evidence>
<evidence type="ECO:0000256" key="8">
    <source>
        <dbReference type="ARBA" id="ARBA00023211"/>
    </source>
</evidence>
<dbReference type="Proteomes" id="UP000184512">
    <property type="component" value="Unassembled WGS sequence"/>
</dbReference>
<evidence type="ECO:0000256" key="1">
    <source>
        <dbReference type="ARBA" id="ARBA00022722"/>
    </source>
</evidence>
<dbReference type="GO" id="GO:0016787">
    <property type="term" value="F:hydrolase activity"/>
    <property type="evidence" value="ECO:0007669"/>
    <property type="project" value="UniProtKB-KW"/>
</dbReference>
<keyword evidence="2 11" id="KW-0479">Metal-binding</keyword>
<dbReference type="InterPro" id="IPR042206">
    <property type="entry name" value="CRISPR-assoc_Cas1_C"/>
</dbReference>
<dbReference type="Pfam" id="PF00078">
    <property type="entry name" value="RVT_1"/>
    <property type="match status" value="1"/>
</dbReference>
<dbReference type="PANTHER" id="PTHR34353">
    <property type="entry name" value="CRISPR-ASSOCIATED ENDONUCLEASE CAS1 1"/>
    <property type="match status" value="1"/>
</dbReference>
<dbReference type="InterPro" id="IPR042211">
    <property type="entry name" value="CRISPR-assoc_Cas1_N"/>
</dbReference>
<evidence type="ECO:0000313" key="14">
    <source>
        <dbReference type="Proteomes" id="UP000184512"/>
    </source>
</evidence>
<keyword evidence="14" id="KW-1185">Reference proteome</keyword>
<name>A0A1M6N4D9_9ACTN</name>
<dbReference type="InterPro" id="IPR043502">
    <property type="entry name" value="DNA/RNA_pol_sf"/>
</dbReference>
<evidence type="ECO:0000256" key="7">
    <source>
        <dbReference type="ARBA" id="ARBA00023125"/>
    </source>
</evidence>
<organism evidence="13 14">
    <name type="scientific">Tessaracoccus bendigoensis DSM 12906</name>
    <dbReference type="NCBI Taxonomy" id="1123357"/>
    <lineage>
        <taxon>Bacteria</taxon>
        <taxon>Bacillati</taxon>
        <taxon>Actinomycetota</taxon>
        <taxon>Actinomycetes</taxon>
        <taxon>Propionibacteriales</taxon>
        <taxon>Propionibacteriaceae</taxon>
        <taxon>Tessaracoccus</taxon>
    </lineage>
</organism>
<dbReference type="CDD" id="cd01651">
    <property type="entry name" value="RT_G2_intron"/>
    <property type="match status" value="1"/>
</dbReference>
<feature type="binding site" evidence="11">
    <location>
        <position position="521"/>
    </location>
    <ligand>
        <name>Mn(2+)</name>
        <dbReference type="ChEBI" id="CHEBI:29035"/>
    </ligand>
</feature>
<keyword evidence="5 11" id="KW-0460">Magnesium</keyword>
<feature type="binding site" evidence="11">
    <location>
        <position position="456"/>
    </location>
    <ligand>
        <name>Mn(2+)</name>
        <dbReference type="ChEBI" id="CHEBI:29035"/>
    </ligand>
</feature>
<protein>
    <recommendedName>
        <fullName evidence="11">CRISPR-associated endonuclease Cas1</fullName>
        <ecNumber evidence="11">3.1.-.-</ecNumber>
    </recommendedName>
</protein>
<comment type="similarity">
    <text evidence="11">Belongs to the CRISPR-associated endonuclease Cas1 family.</text>
</comment>
<keyword evidence="1 11" id="KW-0540">Nuclease</keyword>
<dbReference type="EC" id="3.1.-.-" evidence="11"/>
<dbReference type="PROSITE" id="PS50878">
    <property type="entry name" value="RT_POL"/>
    <property type="match status" value="1"/>
</dbReference>
<dbReference type="NCBIfam" id="TIGR00287">
    <property type="entry name" value="cas1"/>
    <property type="match status" value="1"/>
</dbReference>
<dbReference type="CDD" id="cd09634">
    <property type="entry name" value="Cas1_I-II-III"/>
    <property type="match status" value="1"/>
</dbReference>
<comment type="function">
    <text evidence="9">Poorly processive, error-prone DNA polymerase involved in untargeted mutagenesis. Copies undamaged DNA at stalled replication forks, which arise in vivo from mismatched or misaligned primer ends. These misaligned primers can be extended by PolIV. Exhibits no 3'-5' exonuclease (proofreading) activity. May be involved in translesional synthesis, in conjunction with the beta clamp from PolIII.</text>
</comment>
<dbReference type="Gene3D" id="1.20.120.920">
    <property type="entry name" value="CRISPR-associated endonuclease Cas1, C-terminal domain"/>
    <property type="match status" value="1"/>
</dbReference>
<dbReference type="GO" id="GO:0043571">
    <property type="term" value="P:maintenance of CRISPR repeat elements"/>
    <property type="evidence" value="ECO:0007669"/>
    <property type="project" value="UniProtKB-UniRule"/>
</dbReference>
<evidence type="ECO:0000259" key="12">
    <source>
        <dbReference type="PROSITE" id="PS50878"/>
    </source>
</evidence>
<dbReference type="HAMAP" id="MF_01470">
    <property type="entry name" value="Cas1"/>
    <property type="match status" value="1"/>
</dbReference>
<dbReference type="InterPro" id="IPR002729">
    <property type="entry name" value="CRISPR-assoc_Cas1"/>
</dbReference>
<evidence type="ECO:0000256" key="3">
    <source>
        <dbReference type="ARBA" id="ARBA00022759"/>
    </source>
</evidence>
<sequence length="631" mass="68716">MAETVTATGALAQRAFSLESLCAAWEGVKENDLRDGIPSVGVTRFADDLGDNLALLADQLAGGFYRPSELAPVEVLLGEKRRTLHIPRVRDRVAARAILDTVTPLVDPELGHGSYAYRPGLGVMDAIQTVVALREEGLRFVLRTDILDCFPTIPARLAREQFDAVVKDDEISRVVARFGARRFRAETGGVRTLTGLPQGCPLSPLLMNLLLRHLDDVLAGEGFQVVRYADDLLVAARTGEDAAVAADIVRNWVEGMGMQINEEKTKVTSFEEGFTFLGEDFGPRYPPLLDASPSADTAERALYVGLQGAGLKMRAGRVRVVSQDDAVVLDVPSTQVSRIVCFGSVGVSAGVRNWALANEVEVVLASRKGNYLGTMLGYGQRYRPARLRAQVGLPASSQLTIARAIVEAKLVKQKVLLQRFNRRPVPQVASEAVSTIAEVLRLLPEADSTASLMGIEGAAAAAYFRCLGQLVPEELRFEGRSRQPPEDVVNAALSYLYTVLLGECVTALHAAGLEPAFGILHNDQDNRASLALDLMEEFRPWLVDQVVIEAAKQNRLRPEHGRPEEGRGVLLTKEGKTAVVGAYEERLLGTVRGALTGFAGSRRRHIYRQAQRLRAAIMNPGEAWTGLSWRP</sequence>
<dbReference type="Pfam" id="PF01867">
    <property type="entry name" value="Cas_Cas1"/>
    <property type="match status" value="1"/>
</dbReference>
<evidence type="ECO:0000256" key="10">
    <source>
        <dbReference type="ARBA" id="ARBA00038592"/>
    </source>
</evidence>
<dbReference type="GO" id="GO:0051607">
    <property type="term" value="P:defense response to virus"/>
    <property type="evidence" value="ECO:0007669"/>
    <property type="project" value="UniProtKB-UniRule"/>
</dbReference>
<dbReference type="AlphaFoldDB" id="A0A1M6N4D9"/>
<feature type="binding site" evidence="11">
    <location>
        <position position="536"/>
    </location>
    <ligand>
        <name>Mn(2+)</name>
        <dbReference type="ChEBI" id="CHEBI:29035"/>
    </ligand>
</feature>
<dbReference type="RefSeq" id="WP_175558401.1">
    <property type="nucleotide sequence ID" value="NZ_FQZG01000104.1"/>
</dbReference>
<dbReference type="GO" id="GO:0004519">
    <property type="term" value="F:endonuclease activity"/>
    <property type="evidence" value="ECO:0007669"/>
    <property type="project" value="UniProtKB-UniRule"/>
</dbReference>
<dbReference type="InterPro" id="IPR000477">
    <property type="entry name" value="RT_dom"/>
</dbReference>
<dbReference type="GO" id="GO:0003677">
    <property type="term" value="F:DNA binding"/>
    <property type="evidence" value="ECO:0007669"/>
    <property type="project" value="UniProtKB-KW"/>
</dbReference>
<dbReference type="Gene3D" id="3.100.10.20">
    <property type="entry name" value="CRISPR-associated endonuclease Cas1, N-terminal domain"/>
    <property type="match status" value="1"/>
</dbReference>
<dbReference type="EMBL" id="FQZG01000104">
    <property type="protein sequence ID" value="SHJ90473.1"/>
    <property type="molecule type" value="Genomic_DNA"/>
</dbReference>
<keyword evidence="3 11" id="KW-0255">Endonuclease</keyword>